<dbReference type="Pfam" id="PF00591">
    <property type="entry name" value="Glycos_transf_3"/>
    <property type="match status" value="1"/>
</dbReference>
<keyword evidence="1 7" id="KW-0328">Glycosyltransferase</keyword>
<keyword evidence="4" id="KW-0057">Aromatic amino acid biosynthesis</keyword>
<evidence type="ECO:0000256" key="1">
    <source>
        <dbReference type="ARBA" id="ARBA00022676"/>
    </source>
</evidence>
<accession>A0ABT9J089</accession>
<feature type="domain" description="Glycosyl transferase family 3 N-terminal" evidence="6">
    <location>
        <begin position="4"/>
        <end position="63"/>
    </location>
</feature>
<proteinExistence type="predicted"/>
<dbReference type="InterPro" id="IPR005940">
    <property type="entry name" value="Anthranilate_Pribosyl_Tfrase"/>
</dbReference>
<evidence type="ECO:0000313" key="7">
    <source>
        <dbReference type="EMBL" id="MDP5275046.1"/>
    </source>
</evidence>
<dbReference type="InterPro" id="IPR035902">
    <property type="entry name" value="Nuc_phospho_transferase"/>
</dbReference>
<keyword evidence="3" id="KW-0028">Amino-acid biosynthesis</keyword>
<dbReference type="Proteomes" id="UP001231941">
    <property type="component" value="Unassembled WGS sequence"/>
</dbReference>
<dbReference type="GO" id="GO:0016757">
    <property type="term" value="F:glycosyltransferase activity"/>
    <property type="evidence" value="ECO:0007669"/>
    <property type="project" value="UniProtKB-KW"/>
</dbReference>
<evidence type="ECO:0000256" key="2">
    <source>
        <dbReference type="ARBA" id="ARBA00022679"/>
    </source>
</evidence>
<dbReference type="Pfam" id="PF02885">
    <property type="entry name" value="Glycos_trans_3N"/>
    <property type="match status" value="1"/>
</dbReference>
<evidence type="ECO:0000256" key="3">
    <source>
        <dbReference type="ARBA" id="ARBA00022822"/>
    </source>
</evidence>
<dbReference type="Gene3D" id="3.40.1030.10">
    <property type="entry name" value="Nucleoside phosphorylase/phosphoribosyltransferase catalytic domain"/>
    <property type="match status" value="1"/>
</dbReference>
<name>A0ABT9J089_9BACL</name>
<evidence type="ECO:0000256" key="4">
    <source>
        <dbReference type="ARBA" id="ARBA00023141"/>
    </source>
</evidence>
<dbReference type="PANTHER" id="PTHR43285">
    <property type="entry name" value="ANTHRANILATE PHOSPHORIBOSYLTRANSFERASE"/>
    <property type="match status" value="1"/>
</dbReference>
<gene>
    <name evidence="7" type="ORF">Q5Y73_13075</name>
</gene>
<evidence type="ECO:0000313" key="8">
    <source>
        <dbReference type="Proteomes" id="UP001231941"/>
    </source>
</evidence>
<keyword evidence="8" id="KW-1185">Reference proteome</keyword>
<dbReference type="EMBL" id="JAVAMP010000005">
    <property type="protein sequence ID" value="MDP5275046.1"/>
    <property type="molecule type" value="Genomic_DNA"/>
</dbReference>
<feature type="domain" description="Glycosyl transferase family 3" evidence="5">
    <location>
        <begin position="86"/>
        <end position="326"/>
    </location>
</feature>
<evidence type="ECO:0000259" key="6">
    <source>
        <dbReference type="Pfam" id="PF02885"/>
    </source>
</evidence>
<evidence type="ECO:0000259" key="5">
    <source>
        <dbReference type="Pfam" id="PF00591"/>
    </source>
</evidence>
<keyword evidence="2" id="KW-0808">Transferase</keyword>
<dbReference type="SUPFAM" id="SSF47648">
    <property type="entry name" value="Nucleoside phosphorylase/phosphoribosyltransferase N-terminal domain"/>
    <property type="match status" value="1"/>
</dbReference>
<organism evidence="7 8">
    <name type="scientific">Chengkuizengella axinellae</name>
    <dbReference type="NCBI Taxonomy" id="3064388"/>
    <lineage>
        <taxon>Bacteria</taxon>
        <taxon>Bacillati</taxon>
        <taxon>Bacillota</taxon>
        <taxon>Bacilli</taxon>
        <taxon>Bacillales</taxon>
        <taxon>Paenibacillaceae</taxon>
        <taxon>Chengkuizengella</taxon>
    </lineage>
</organism>
<protein>
    <submittedName>
        <fullName evidence="7">Anthranilate phosphoribosyltransferase</fullName>
    </submittedName>
</protein>
<dbReference type="PANTHER" id="PTHR43285:SF2">
    <property type="entry name" value="ANTHRANILATE PHOSPHORIBOSYLTRANSFERASE"/>
    <property type="match status" value="1"/>
</dbReference>
<dbReference type="Gene3D" id="1.20.970.10">
    <property type="entry name" value="Transferase, Pyrimidine Nucleoside Phosphorylase, Chain C"/>
    <property type="match status" value="1"/>
</dbReference>
<comment type="caution">
    <text evidence="7">The sequence shown here is derived from an EMBL/GenBank/DDBJ whole genome shotgun (WGS) entry which is preliminary data.</text>
</comment>
<reference evidence="7 8" key="1">
    <citation type="submission" date="2023-08" db="EMBL/GenBank/DDBJ databases">
        <authorList>
            <person name="Park J.-S."/>
        </authorList>
    </citation>
    <scope>NUCLEOTIDE SEQUENCE [LARGE SCALE GENOMIC DNA]</scope>
    <source>
        <strain evidence="7 8">2205SS18-9</strain>
    </source>
</reference>
<dbReference type="RefSeq" id="WP_305992354.1">
    <property type="nucleotide sequence ID" value="NZ_JAVAMP010000005.1"/>
</dbReference>
<dbReference type="InterPro" id="IPR000312">
    <property type="entry name" value="Glycosyl_Trfase_fam3"/>
</dbReference>
<keyword evidence="3" id="KW-0822">Tryptophan biosynthesis</keyword>
<sequence length="337" mass="37811">MISLLKEVGRGKRGAKDLSYKEALKAAEHILTGKATPSQIGAFLIAERIKMESQEEIQAFIEVCKLHSLRYPMENSIDCAGPYDGRNSSFIATIPTAFVLAACGLPVTLHGGKTLPPKLGVTLYDVMNEMCRDGNISNKNLLKGAEEAGILFVETEKWCPPLEKMRTIREEIGMRTLFNTVEKYLRFSNSSYMAVGVFHGTVFEKMAKLLSNLGIQKGIIVQGMEGSEDISVEKQTRTLIVKDEQHELFIIDPEVLEMQCDFPEVNWTVEKQTSTALDVLKGTAELPFHNMVILNSAVRLWVADKVDSIEQGIYSVRHILEQGLAYKQYQKWIRAIH</sequence>
<dbReference type="InterPro" id="IPR017459">
    <property type="entry name" value="Glycosyl_Trfase_fam3_N_dom"/>
</dbReference>
<dbReference type="SUPFAM" id="SSF52418">
    <property type="entry name" value="Nucleoside phosphorylase/phosphoribosyltransferase catalytic domain"/>
    <property type="match status" value="1"/>
</dbReference>
<dbReference type="InterPro" id="IPR036320">
    <property type="entry name" value="Glycosyl_Trfase_fam3_N_dom_sf"/>
</dbReference>